<gene>
    <name evidence="2" type="ORF">GPY61_06885</name>
</gene>
<evidence type="ECO:0000313" key="2">
    <source>
        <dbReference type="EMBL" id="MVW59651.1"/>
    </source>
</evidence>
<name>A0A7X3FX92_9BURK</name>
<dbReference type="SMART" id="SM00267">
    <property type="entry name" value="GGDEF"/>
    <property type="match status" value="1"/>
</dbReference>
<dbReference type="InterPro" id="IPR029016">
    <property type="entry name" value="GAF-like_dom_sf"/>
</dbReference>
<comment type="caution">
    <text evidence="2">The sequence shown here is derived from an EMBL/GenBank/DDBJ whole genome shotgun (WGS) entry which is preliminary data.</text>
</comment>
<dbReference type="InterPro" id="IPR052163">
    <property type="entry name" value="DGC-Regulatory_Protein"/>
</dbReference>
<dbReference type="Pfam" id="PF00990">
    <property type="entry name" value="GGDEF"/>
    <property type="match status" value="1"/>
</dbReference>
<organism evidence="2 3">
    <name type="scientific">Massilia cellulosiltytica</name>
    <dbReference type="NCBI Taxonomy" id="2683234"/>
    <lineage>
        <taxon>Bacteria</taxon>
        <taxon>Pseudomonadati</taxon>
        <taxon>Pseudomonadota</taxon>
        <taxon>Betaproteobacteria</taxon>
        <taxon>Burkholderiales</taxon>
        <taxon>Oxalobacteraceae</taxon>
        <taxon>Telluria group</taxon>
        <taxon>Massilia</taxon>
    </lineage>
</organism>
<dbReference type="EMBL" id="WSES01000002">
    <property type="protein sequence ID" value="MVW59651.1"/>
    <property type="molecule type" value="Genomic_DNA"/>
</dbReference>
<keyword evidence="3" id="KW-1185">Reference proteome</keyword>
<accession>A0A7X3FX92</accession>
<dbReference type="NCBIfam" id="TIGR00254">
    <property type="entry name" value="GGDEF"/>
    <property type="match status" value="1"/>
</dbReference>
<dbReference type="RefSeq" id="WP_056125183.1">
    <property type="nucleotide sequence ID" value="NZ_WSES01000002.1"/>
</dbReference>
<evidence type="ECO:0000313" key="3">
    <source>
        <dbReference type="Proteomes" id="UP000443353"/>
    </source>
</evidence>
<dbReference type="Gene3D" id="3.30.70.270">
    <property type="match status" value="1"/>
</dbReference>
<dbReference type="InterPro" id="IPR029787">
    <property type="entry name" value="Nucleotide_cyclase"/>
</dbReference>
<dbReference type="SUPFAM" id="SSF55073">
    <property type="entry name" value="Nucleotide cyclase"/>
    <property type="match status" value="1"/>
</dbReference>
<protein>
    <submittedName>
        <fullName evidence="2">Diguanylate cyclase</fullName>
    </submittedName>
</protein>
<proteinExistence type="predicted"/>
<dbReference type="PANTHER" id="PTHR46663">
    <property type="entry name" value="DIGUANYLATE CYCLASE DGCT-RELATED"/>
    <property type="match status" value="1"/>
</dbReference>
<dbReference type="CDD" id="cd01949">
    <property type="entry name" value="GGDEF"/>
    <property type="match status" value="1"/>
</dbReference>
<dbReference type="InterPro" id="IPR000160">
    <property type="entry name" value="GGDEF_dom"/>
</dbReference>
<feature type="domain" description="GGDEF" evidence="1">
    <location>
        <begin position="205"/>
        <end position="337"/>
    </location>
</feature>
<dbReference type="Gene3D" id="3.30.450.40">
    <property type="match status" value="1"/>
</dbReference>
<reference evidence="2 3" key="1">
    <citation type="submission" date="2019-12" db="EMBL/GenBank/DDBJ databases">
        <authorList>
            <person name="Li C."/>
            <person name="Zhao J."/>
        </authorList>
    </citation>
    <scope>NUCLEOTIDE SEQUENCE [LARGE SCALE GENOMIC DNA]</scope>
    <source>
        <strain evidence="2 3">NEAU-DD11</strain>
    </source>
</reference>
<dbReference type="AlphaFoldDB" id="A0A7X3FX92"/>
<dbReference type="PANTHER" id="PTHR46663:SF2">
    <property type="entry name" value="GGDEF DOMAIN-CONTAINING PROTEIN"/>
    <property type="match status" value="1"/>
</dbReference>
<evidence type="ECO:0000259" key="1">
    <source>
        <dbReference type="PROSITE" id="PS50887"/>
    </source>
</evidence>
<dbReference type="SUPFAM" id="SSF55781">
    <property type="entry name" value="GAF domain-like"/>
    <property type="match status" value="1"/>
</dbReference>
<dbReference type="PROSITE" id="PS50887">
    <property type="entry name" value="GGDEF"/>
    <property type="match status" value="1"/>
</dbReference>
<dbReference type="Proteomes" id="UP000443353">
    <property type="component" value="Unassembled WGS sequence"/>
</dbReference>
<dbReference type="Pfam" id="PF13185">
    <property type="entry name" value="GAF_2"/>
    <property type="match status" value="1"/>
</dbReference>
<dbReference type="SMART" id="SM00065">
    <property type="entry name" value="GAF"/>
    <property type="match status" value="1"/>
</dbReference>
<sequence>MSTVTLDAAVLLDIIDIQTEIACQGLDLGGVMQLVSQRAATLCRAEGAAVELAEGNEMVYRAAAGLARAQLGLRLRREGSLSGLSVDRNEILRCDDAELDPRVDRVACRKVGLRSMLVVPLRHDDHSVGVLKIVSSSVNAFGTWHAQVLGLLSTLVGAAIYHAVQNASNDLYYRATHDALTSLANRAQFYDSLRQQLARAARCHGHVAVLNIDMDGLKAINDSLGHRAGDAALCEIARRIGGELRADDMAARVGGDEFGVILVGVRDRPSVTGKCDALTTAIGMPFDFEGRALPLSASIGFALWPDDGEDIEHLIELADRDMYRVKHGRRRLIGRGDQSPMGQ</sequence>
<dbReference type="InterPro" id="IPR003018">
    <property type="entry name" value="GAF"/>
</dbReference>
<dbReference type="InterPro" id="IPR043128">
    <property type="entry name" value="Rev_trsase/Diguanyl_cyclase"/>
</dbReference>